<comment type="catalytic activity">
    <reaction evidence="12">
        <text>citrate = D-threo-isocitrate</text>
        <dbReference type="Rhea" id="RHEA:10336"/>
        <dbReference type="ChEBI" id="CHEBI:15562"/>
        <dbReference type="ChEBI" id="CHEBI:16947"/>
        <dbReference type="EC" id="4.2.1.3"/>
    </reaction>
</comment>
<evidence type="ECO:0000256" key="11">
    <source>
        <dbReference type="ARBA" id="ARBA00023239"/>
    </source>
</evidence>
<reference evidence="18" key="1">
    <citation type="journal article" date="2013" name="New Phytol.">
        <title>Comparative genomic and transcriptomic analyses reveal the hemibiotrophic stage shift of Colletotrichum fungi.</title>
        <authorList>
            <person name="Gan P."/>
            <person name="Ikeda K."/>
            <person name="Irieda H."/>
            <person name="Narusaka M."/>
            <person name="O'Connell R.J."/>
            <person name="Narusaka Y."/>
            <person name="Takano Y."/>
            <person name="Kubo Y."/>
            <person name="Shirasu K."/>
        </authorList>
    </citation>
    <scope>NUCLEOTIDE SEQUENCE [LARGE SCALE GENOMIC DNA]</scope>
    <source>
        <strain evidence="18">104-T / ATCC 96160 / CBS 514.97 / LARS 414 / MAFF 240422</strain>
    </source>
</reference>
<dbReference type="GO" id="GO:0006099">
    <property type="term" value="P:tricarboxylic acid cycle"/>
    <property type="evidence" value="ECO:0007669"/>
    <property type="project" value="UniProtKB-KW"/>
</dbReference>
<keyword evidence="6 13" id="KW-0479">Metal-binding</keyword>
<evidence type="ECO:0000256" key="12">
    <source>
        <dbReference type="ARBA" id="ARBA00023501"/>
    </source>
</evidence>
<evidence type="ECO:0000313" key="17">
    <source>
        <dbReference type="EMBL" id="TDZ14304.1"/>
    </source>
</evidence>
<sequence length="817" mass="87692">MSFTILRSARSIPCASPLHGTRAVAARRRFATPSGQVALSPLEPYNTLDYGVRLQALRDVSKSNRRPLTLSEKILYSHLIPGGDGWVLDEIQRGKTILRLRPDRVACHDATATMALLQFISAGLPRVRVPTSVHSDHLIVADKGDTEDLSRAARDHREVYAFLGSAAKKYGIGYWKPGAGIIHTTIFENYAFPGGLMIGTDSHTPNAGGMGMLGIGVGGADAVDAMSGMPWELACPEVVGVRLTGRLRGWSSSKDIICKLAGVLTVSGGKGKIIEFFGPGTETLGATAMATVCNMSAEIGSTSCVFPYSASMARYLAATGREGIAKHADGFKRDLLVADAGSERYYDDVIHMDLSALEPHINGPFTPDLAHPLSRFKTRVEESSWPTNLSCSLVGSCTNSSYEDLEKVRDLVVQAREAGLERTKTPFLVSPGSERIRATAEEEGILDTLRRAGATVLSNSCGPCVGQWDRRDVDVEAAERNSVISSFNRNFTGRHDSNPATHSFVTSPELATAFAFAGDLTFNPVTDTIPVPDGGSPFRFSAPKADELPVKFSPGADRFQPPVMADTSDLTVSIDPNSDRLQLLTPFAPWKPGNARGMSILVKVSGKCTTDHISPAGPWYNYRGHLENISNNLLLGATNAFLPDAGSRPMIGKTRNPVSVSVSGSGSGSGTAAISPIPETARSLKHAGVRWCIVGDENYGEGSSREHAALEPRFLGGVAVIAKSFARIHETNLKKQGMLPLTFADAATYDRIAEGDVVSLLDVEQGELQPGKQVTMEVVTKQGVRWTAMLNHSFELNQIEWLRAGSALNYIKTVALA</sequence>
<dbReference type="InterPro" id="IPR015928">
    <property type="entry name" value="Aconitase/3IPM_dehydase_swvl"/>
</dbReference>
<dbReference type="GO" id="GO:0003994">
    <property type="term" value="F:aconitate hydratase activity"/>
    <property type="evidence" value="ECO:0007669"/>
    <property type="project" value="UniProtKB-EC"/>
</dbReference>
<evidence type="ECO:0000256" key="9">
    <source>
        <dbReference type="ARBA" id="ARBA00023014"/>
    </source>
</evidence>
<dbReference type="HOGENOM" id="CLU_006714_2_2_1"/>
<evidence type="ECO:0000256" key="8">
    <source>
        <dbReference type="ARBA" id="ARBA00023004"/>
    </source>
</evidence>
<dbReference type="InterPro" id="IPR000573">
    <property type="entry name" value="AconitaseA/IPMdHydase_ssu_swvl"/>
</dbReference>
<dbReference type="Pfam" id="PF00694">
    <property type="entry name" value="Aconitase_C"/>
    <property type="match status" value="1"/>
</dbReference>
<dbReference type="OrthoDB" id="2224430at2759"/>
<comment type="similarity">
    <text evidence="3 13">Belongs to the aconitase/IPM isomerase family.</text>
</comment>
<feature type="domain" description="Aconitase A/isopropylmalate dehydratase small subunit swivel" evidence="16">
    <location>
        <begin position="598"/>
        <end position="745"/>
    </location>
</feature>
<dbReference type="STRING" id="1213857.N4V6N8"/>
<dbReference type="eggNOG" id="KOG0453">
    <property type="taxonomic scope" value="Eukaryota"/>
</dbReference>
<reference evidence="18" key="2">
    <citation type="journal article" date="2019" name="Mol. Plant Microbe Interact.">
        <title>Genome sequence resources for four phytopathogenic fungi from the Colletotrichum orbiculare species complex.</title>
        <authorList>
            <person name="Gan P."/>
            <person name="Tsushima A."/>
            <person name="Narusaka M."/>
            <person name="Narusaka Y."/>
            <person name="Takano Y."/>
            <person name="Kubo Y."/>
            <person name="Shirasu K."/>
        </authorList>
    </citation>
    <scope>GENOME REANNOTATION</scope>
    <source>
        <strain evidence="18">104-T / ATCC 96160 / CBS 514.97 / LARS 414 / MAFF 240422</strain>
    </source>
</reference>
<dbReference type="InterPro" id="IPR006248">
    <property type="entry name" value="Aconitase_mito-like"/>
</dbReference>
<comment type="subcellular location">
    <subcellularLocation>
        <location evidence="1 13">Mitochondrion</location>
    </subcellularLocation>
</comment>
<evidence type="ECO:0000259" key="16">
    <source>
        <dbReference type="Pfam" id="PF00694"/>
    </source>
</evidence>
<dbReference type="GO" id="GO:0005739">
    <property type="term" value="C:mitochondrion"/>
    <property type="evidence" value="ECO:0007669"/>
    <property type="project" value="UniProtKB-SubCell"/>
</dbReference>
<dbReference type="PRINTS" id="PR00415">
    <property type="entry name" value="ACONITASE"/>
</dbReference>
<evidence type="ECO:0000256" key="1">
    <source>
        <dbReference type="ARBA" id="ARBA00004173"/>
    </source>
</evidence>
<dbReference type="InterPro" id="IPR001030">
    <property type="entry name" value="Acoase/IPM_deHydtase_lsu_aba"/>
</dbReference>
<accession>N4V6N8</accession>
<evidence type="ECO:0000256" key="7">
    <source>
        <dbReference type="ARBA" id="ARBA00022946"/>
    </source>
</evidence>
<evidence type="ECO:0000256" key="6">
    <source>
        <dbReference type="ARBA" id="ARBA00022723"/>
    </source>
</evidence>
<comment type="pathway">
    <text evidence="2">Carbohydrate metabolism; tricarboxylic acid cycle; isocitrate from oxaloacetate: step 2/2.</text>
</comment>
<keyword evidence="10 13" id="KW-0496">Mitochondrion</keyword>
<dbReference type="InterPro" id="IPR050926">
    <property type="entry name" value="Aconitase/IPM_isomerase"/>
</dbReference>
<dbReference type="InterPro" id="IPR015931">
    <property type="entry name" value="Acnase/IPM_dHydase_lsu_aba_1/3"/>
</dbReference>
<evidence type="ECO:0000256" key="5">
    <source>
        <dbReference type="ARBA" id="ARBA00022532"/>
    </source>
</evidence>
<keyword evidence="9 13" id="KW-0411">Iron-sulfur</keyword>
<feature type="domain" description="Aconitase/3-isopropylmalate dehydratase large subunit alpha/beta/alpha" evidence="15">
    <location>
        <begin position="72"/>
        <end position="518"/>
    </location>
</feature>
<organism evidence="17 18">
    <name type="scientific">Colletotrichum orbiculare (strain 104-T / ATCC 96160 / CBS 514.97 / LARS 414 / MAFF 240422)</name>
    <name type="common">Cucumber anthracnose fungus</name>
    <name type="synonym">Colletotrichum lagenarium</name>
    <dbReference type="NCBI Taxonomy" id="1213857"/>
    <lineage>
        <taxon>Eukaryota</taxon>
        <taxon>Fungi</taxon>
        <taxon>Dikarya</taxon>
        <taxon>Ascomycota</taxon>
        <taxon>Pezizomycotina</taxon>
        <taxon>Sordariomycetes</taxon>
        <taxon>Hypocreomycetidae</taxon>
        <taxon>Glomerellales</taxon>
        <taxon>Glomerellaceae</taxon>
        <taxon>Colletotrichum</taxon>
        <taxon>Colletotrichum orbiculare species complex</taxon>
    </lineage>
</organism>
<evidence type="ECO:0000256" key="14">
    <source>
        <dbReference type="SAM" id="MobiDB-lite"/>
    </source>
</evidence>
<dbReference type="SUPFAM" id="SSF53732">
    <property type="entry name" value="Aconitase iron-sulfur domain"/>
    <property type="match status" value="1"/>
</dbReference>
<dbReference type="Proteomes" id="UP000014480">
    <property type="component" value="Unassembled WGS sequence"/>
</dbReference>
<dbReference type="FunFam" id="3.30.499.10:FF:000004">
    <property type="entry name" value="Aconitate hydratase, mitochondrial"/>
    <property type="match status" value="1"/>
</dbReference>
<dbReference type="PROSITE" id="PS01244">
    <property type="entry name" value="ACONITASE_2"/>
    <property type="match status" value="1"/>
</dbReference>
<evidence type="ECO:0000256" key="3">
    <source>
        <dbReference type="ARBA" id="ARBA00007185"/>
    </source>
</evidence>
<dbReference type="PANTHER" id="PTHR43160:SF3">
    <property type="entry name" value="ACONITATE HYDRATASE, MITOCHONDRIAL"/>
    <property type="match status" value="1"/>
</dbReference>
<dbReference type="Gene3D" id="3.20.19.10">
    <property type="entry name" value="Aconitase, domain 4"/>
    <property type="match status" value="1"/>
</dbReference>
<dbReference type="NCBIfam" id="TIGR01340">
    <property type="entry name" value="aconitase_mito"/>
    <property type="match status" value="1"/>
</dbReference>
<keyword evidence="5" id="KW-0816">Tricarboxylic acid cycle</keyword>
<feature type="region of interest" description="Disordered" evidence="14">
    <location>
        <begin position="652"/>
        <end position="674"/>
    </location>
</feature>
<comment type="caution">
    <text evidence="17">The sequence shown here is derived from an EMBL/GenBank/DDBJ whole genome shotgun (WGS) entry which is preliminary data.</text>
</comment>
<comment type="cofactor">
    <cofactor evidence="13">
        <name>[4Fe-4S] cluster</name>
        <dbReference type="ChEBI" id="CHEBI:49883"/>
    </cofactor>
    <text evidence="13">Binds 1 [4Fe-4S] cluster per subunit.</text>
</comment>
<evidence type="ECO:0000313" key="18">
    <source>
        <dbReference type="Proteomes" id="UP000014480"/>
    </source>
</evidence>
<dbReference type="AlphaFoldDB" id="N4V6N8"/>
<dbReference type="PANTHER" id="PTHR43160">
    <property type="entry name" value="ACONITATE HYDRATASE B"/>
    <property type="match status" value="1"/>
</dbReference>
<dbReference type="InterPro" id="IPR015932">
    <property type="entry name" value="Aconitase_dom2"/>
</dbReference>
<dbReference type="Pfam" id="PF00330">
    <property type="entry name" value="Aconitase"/>
    <property type="match status" value="1"/>
</dbReference>
<dbReference type="InterPro" id="IPR036008">
    <property type="entry name" value="Aconitase_4Fe-4S_dom"/>
</dbReference>
<dbReference type="InterPro" id="IPR018136">
    <property type="entry name" value="Aconitase_4Fe-4S_BS"/>
</dbReference>
<keyword evidence="11 13" id="KW-0456">Lyase</keyword>
<evidence type="ECO:0000256" key="10">
    <source>
        <dbReference type="ARBA" id="ARBA00023128"/>
    </source>
</evidence>
<keyword evidence="8 13" id="KW-0408">Iron</keyword>
<dbReference type="GO" id="GO:0046872">
    <property type="term" value="F:metal ion binding"/>
    <property type="evidence" value="ECO:0007669"/>
    <property type="project" value="UniProtKB-UniRule"/>
</dbReference>
<keyword evidence="18" id="KW-1185">Reference proteome</keyword>
<dbReference type="FunFam" id="3.20.19.10:FF:000002">
    <property type="entry name" value="Aconitate hydratase, mitochondrial"/>
    <property type="match status" value="1"/>
</dbReference>
<dbReference type="Gene3D" id="3.40.1060.10">
    <property type="entry name" value="Aconitase, Domain 2"/>
    <property type="match status" value="1"/>
</dbReference>
<dbReference type="Gene3D" id="3.30.499.10">
    <property type="entry name" value="Aconitase, domain 3"/>
    <property type="match status" value="2"/>
</dbReference>
<dbReference type="GO" id="GO:0005829">
    <property type="term" value="C:cytosol"/>
    <property type="evidence" value="ECO:0007669"/>
    <property type="project" value="TreeGrafter"/>
</dbReference>
<dbReference type="GO" id="GO:0051539">
    <property type="term" value="F:4 iron, 4 sulfur cluster binding"/>
    <property type="evidence" value="ECO:0007669"/>
    <property type="project" value="UniProtKB-UniRule"/>
</dbReference>
<evidence type="ECO:0000256" key="4">
    <source>
        <dbReference type="ARBA" id="ARBA00015940"/>
    </source>
</evidence>
<dbReference type="NCBIfam" id="NF005558">
    <property type="entry name" value="PRK07229.1"/>
    <property type="match status" value="1"/>
</dbReference>
<evidence type="ECO:0000256" key="2">
    <source>
        <dbReference type="ARBA" id="ARBA00004717"/>
    </source>
</evidence>
<protein>
    <recommendedName>
        <fullName evidence="4 13">Aconitate hydratase, mitochondrial</fullName>
        <shortName evidence="13">Aconitase</shortName>
        <ecNumber evidence="13">4.2.1.-</ecNumber>
    </recommendedName>
</protein>
<gene>
    <name evidence="17" type="ORF">Cob_v012773</name>
</gene>
<proteinExistence type="inferred from homology"/>
<name>N4V6N8_COLOR</name>
<evidence type="ECO:0000259" key="15">
    <source>
        <dbReference type="Pfam" id="PF00330"/>
    </source>
</evidence>
<dbReference type="SUPFAM" id="SSF52016">
    <property type="entry name" value="LeuD/IlvD-like"/>
    <property type="match status" value="1"/>
</dbReference>
<evidence type="ECO:0000256" key="13">
    <source>
        <dbReference type="RuleBase" id="RU362107"/>
    </source>
</evidence>
<keyword evidence="7 13" id="KW-0809">Transit peptide</keyword>
<dbReference type="EMBL" id="AMCV02000052">
    <property type="protein sequence ID" value="TDZ14304.1"/>
    <property type="molecule type" value="Genomic_DNA"/>
</dbReference>
<dbReference type="EC" id="4.2.1.-" evidence="13"/>
<dbReference type="FunFam" id="3.40.1060.10:FF:000001">
    <property type="entry name" value="Aconitate hydratase, mitochondrial"/>
    <property type="match status" value="1"/>
</dbReference>